<gene>
    <name evidence="2" type="ORF">HMH01_14290</name>
</gene>
<dbReference type="RefSeq" id="WP_171326436.1">
    <property type="nucleotide sequence ID" value="NZ_JABFBC010000002.1"/>
</dbReference>
<keyword evidence="1" id="KW-0812">Transmembrane</keyword>
<keyword evidence="1" id="KW-1133">Transmembrane helix</keyword>
<evidence type="ECO:0000313" key="3">
    <source>
        <dbReference type="Proteomes" id="UP000572377"/>
    </source>
</evidence>
<dbReference type="AlphaFoldDB" id="A0A849L5G9"/>
<evidence type="ECO:0000313" key="2">
    <source>
        <dbReference type="EMBL" id="NNU81606.1"/>
    </source>
</evidence>
<reference evidence="2 3" key="1">
    <citation type="submission" date="2020-05" db="EMBL/GenBank/DDBJ databases">
        <title>Gimesia benthica sp. nov., a novel planctomycete isolated from a deep-sea water sample of the Northwest Indian Ocean.</title>
        <authorList>
            <person name="Wang J."/>
            <person name="Ruan C."/>
            <person name="Song L."/>
            <person name="Zhu Y."/>
            <person name="Li A."/>
            <person name="Zheng X."/>
            <person name="Wang L."/>
            <person name="Lu Z."/>
            <person name="Huang Y."/>
            <person name="Du W."/>
            <person name="Zhou Y."/>
            <person name="Huang L."/>
            <person name="Dai X."/>
        </authorList>
    </citation>
    <scope>NUCLEOTIDE SEQUENCE [LARGE SCALE GENOMIC DNA]</scope>
    <source>
        <strain evidence="2 3">YYQ-30</strain>
    </source>
</reference>
<dbReference type="EMBL" id="JABFBC010000002">
    <property type="protein sequence ID" value="NNU81606.1"/>
    <property type="molecule type" value="Genomic_DNA"/>
</dbReference>
<keyword evidence="3" id="KW-1185">Reference proteome</keyword>
<keyword evidence="1" id="KW-0472">Membrane</keyword>
<accession>A0A849L5G9</accession>
<dbReference type="Proteomes" id="UP000572377">
    <property type="component" value="Unassembled WGS sequence"/>
</dbReference>
<sequence length="89" mass="9857">MTITGAIVLFAVIWFMSLLVALPLGLRTHGDAGQNTQADPAFAPVNANVKRKMMWVTLVTFLLWAPLCLVIASGWISVSDLDFYNRFND</sequence>
<feature type="transmembrane region" description="Helical" evidence="1">
    <location>
        <begin position="55"/>
        <end position="78"/>
    </location>
</feature>
<feature type="transmembrane region" description="Helical" evidence="1">
    <location>
        <begin position="6"/>
        <end position="26"/>
    </location>
</feature>
<comment type="caution">
    <text evidence="2">The sequence shown here is derived from an EMBL/GenBank/DDBJ whole genome shotgun (WGS) entry which is preliminary data.</text>
</comment>
<dbReference type="InterPro" id="IPR009935">
    <property type="entry name" value="DUF1467"/>
</dbReference>
<proteinExistence type="predicted"/>
<evidence type="ECO:0000256" key="1">
    <source>
        <dbReference type="SAM" id="Phobius"/>
    </source>
</evidence>
<name>A0A849L5G9_9RHOB</name>
<dbReference type="Pfam" id="PF07330">
    <property type="entry name" value="DUF1467"/>
    <property type="match status" value="1"/>
</dbReference>
<protein>
    <submittedName>
        <fullName evidence="2">DUF1467 family protein</fullName>
    </submittedName>
</protein>
<organism evidence="2 3">
    <name type="scientific">Halovulum dunhuangense</name>
    <dbReference type="NCBI Taxonomy" id="1505036"/>
    <lineage>
        <taxon>Bacteria</taxon>
        <taxon>Pseudomonadati</taxon>
        <taxon>Pseudomonadota</taxon>
        <taxon>Alphaproteobacteria</taxon>
        <taxon>Rhodobacterales</taxon>
        <taxon>Paracoccaceae</taxon>
        <taxon>Halovulum</taxon>
    </lineage>
</organism>